<gene>
    <name evidence="8 12" type="primary">nadE</name>
    <name evidence="12" type="ORF">ACD661_16600</name>
</gene>
<dbReference type="CDD" id="cd00553">
    <property type="entry name" value="NAD_synthase"/>
    <property type="match status" value="1"/>
</dbReference>
<feature type="binding site" evidence="8">
    <location>
        <position position="218"/>
    </location>
    <ligand>
        <name>ATP</name>
        <dbReference type="ChEBI" id="CHEBI:30616"/>
    </ligand>
</feature>
<keyword evidence="5 8" id="KW-0067">ATP-binding</keyword>
<keyword evidence="6 8" id="KW-0460">Magnesium</keyword>
<evidence type="ECO:0000256" key="10">
    <source>
        <dbReference type="RuleBase" id="RU003812"/>
    </source>
</evidence>
<dbReference type="InterPro" id="IPR014729">
    <property type="entry name" value="Rossmann-like_a/b/a_fold"/>
</dbReference>
<evidence type="ECO:0000256" key="5">
    <source>
        <dbReference type="ARBA" id="ARBA00022840"/>
    </source>
</evidence>
<dbReference type="InterPro" id="IPR003694">
    <property type="entry name" value="NAD_synthase"/>
</dbReference>
<dbReference type="InterPro" id="IPR022310">
    <property type="entry name" value="NAD/GMP_synthase"/>
</dbReference>
<feature type="binding site" evidence="8">
    <location>
        <position position="56"/>
    </location>
    <ligand>
        <name>Mg(2+)</name>
        <dbReference type="ChEBI" id="CHEBI:18420"/>
    </ligand>
</feature>
<keyword evidence="4 8" id="KW-0547">Nucleotide-binding</keyword>
<comment type="pathway">
    <text evidence="8">Cofactor biosynthesis; NAD(+) biosynthesis; NAD(+) from deamido-NAD(+) (ammonia route): step 1/1.</text>
</comment>
<proteinExistence type="inferred from homology"/>
<comment type="catalytic activity">
    <reaction evidence="8 10">
        <text>deamido-NAD(+) + NH4(+) + ATP = AMP + diphosphate + NAD(+) + H(+)</text>
        <dbReference type="Rhea" id="RHEA:21188"/>
        <dbReference type="ChEBI" id="CHEBI:15378"/>
        <dbReference type="ChEBI" id="CHEBI:28938"/>
        <dbReference type="ChEBI" id="CHEBI:30616"/>
        <dbReference type="ChEBI" id="CHEBI:33019"/>
        <dbReference type="ChEBI" id="CHEBI:57540"/>
        <dbReference type="ChEBI" id="CHEBI:58437"/>
        <dbReference type="ChEBI" id="CHEBI:456215"/>
        <dbReference type="EC" id="6.3.1.5"/>
    </reaction>
</comment>
<keyword evidence="2 8" id="KW-0436">Ligase</keyword>
<organism evidence="12 13">
    <name type="scientific">Legionella lytica</name>
    <dbReference type="NCBI Taxonomy" id="96232"/>
    <lineage>
        <taxon>Bacteria</taxon>
        <taxon>Pseudomonadati</taxon>
        <taxon>Pseudomonadota</taxon>
        <taxon>Gammaproteobacteria</taxon>
        <taxon>Legionellales</taxon>
        <taxon>Legionellaceae</taxon>
        <taxon>Legionella</taxon>
    </lineage>
</organism>
<feature type="binding site" description="in other chain" evidence="8">
    <location>
        <position position="180"/>
    </location>
    <ligand>
        <name>deamido-NAD(+)</name>
        <dbReference type="ChEBI" id="CHEBI:58437"/>
        <note>ligand shared between two neighboring subunits</note>
    </ligand>
</feature>
<evidence type="ECO:0000313" key="12">
    <source>
        <dbReference type="EMBL" id="MFJ1270176.1"/>
    </source>
</evidence>
<comment type="function">
    <text evidence="8">Catalyzes the ATP-dependent amidation of deamido-NAD to form NAD. Uses ammonia as a nitrogen source.</text>
</comment>
<evidence type="ECO:0000256" key="6">
    <source>
        <dbReference type="ARBA" id="ARBA00022842"/>
    </source>
</evidence>
<name>A0ABW8DEB0_9GAMM</name>
<dbReference type="NCBIfam" id="NF001979">
    <property type="entry name" value="PRK00768.1"/>
    <property type="match status" value="1"/>
</dbReference>
<feature type="binding site" description="in other chain" evidence="8">
    <location>
        <begin position="267"/>
        <end position="268"/>
    </location>
    <ligand>
        <name>deamido-NAD(+)</name>
        <dbReference type="ChEBI" id="CHEBI:58437"/>
        <note>ligand shared between two neighboring subunits</note>
    </ligand>
</feature>
<feature type="binding site" evidence="8">
    <location>
        <begin position="50"/>
        <end position="57"/>
    </location>
    <ligand>
        <name>ATP</name>
        <dbReference type="ChEBI" id="CHEBI:30616"/>
    </ligand>
</feature>
<comment type="similarity">
    <text evidence="1 8 9">Belongs to the NAD synthetase family.</text>
</comment>
<dbReference type="InterPro" id="IPR022926">
    <property type="entry name" value="NH(3)-dep_NAD(+)_synth"/>
</dbReference>
<dbReference type="SUPFAM" id="SSF52402">
    <property type="entry name" value="Adenine nucleotide alpha hydrolases-like"/>
    <property type="match status" value="1"/>
</dbReference>
<feature type="binding site" description="in other chain" evidence="8">
    <location>
        <position position="147"/>
    </location>
    <ligand>
        <name>deamido-NAD(+)</name>
        <dbReference type="ChEBI" id="CHEBI:58437"/>
        <note>ligand shared between two neighboring subunits</note>
    </ligand>
</feature>
<dbReference type="Proteomes" id="UP001615550">
    <property type="component" value="Unassembled WGS sequence"/>
</dbReference>
<dbReference type="Pfam" id="PF02540">
    <property type="entry name" value="NAD_synthase"/>
    <property type="match status" value="1"/>
</dbReference>
<feature type="binding site" evidence="8">
    <location>
        <position position="196"/>
    </location>
    <ligand>
        <name>ATP</name>
        <dbReference type="ChEBI" id="CHEBI:30616"/>
    </ligand>
</feature>
<feature type="domain" description="NAD/GMP synthase" evidence="11">
    <location>
        <begin position="29"/>
        <end position="272"/>
    </location>
</feature>
<dbReference type="EMBL" id="JBGORX010000015">
    <property type="protein sequence ID" value="MFJ1270176.1"/>
    <property type="molecule type" value="Genomic_DNA"/>
</dbReference>
<comment type="caution">
    <text evidence="12">The sequence shown here is derived from an EMBL/GenBank/DDBJ whole genome shotgun (WGS) entry which is preliminary data.</text>
</comment>
<accession>A0ABW8DEB0</accession>
<evidence type="ECO:0000256" key="1">
    <source>
        <dbReference type="ARBA" id="ARBA00005859"/>
    </source>
</evidence>
<keyword evidence="7 8" id="KW-0520">NAD</keyword>
<feature type="binding site" evidence="8">
    <location>
        <position position="187"/>
    </location>
    <ligand>
        <name>deamido-NAD(+)</name>
        <dbReference type="ChEBI" id="CHEBI:58437"/>
        <note>ligand shared between two neighboring subunits</note>
    </ligand>
</feature>
<sequence>MKINKMELQKIIIETLKVSSSFNSEYELRNRIDFLKNYVRSNSQKALVLGISGGIDSTLAGRLAQIAVEELRAEAYSAYFLAVRLPYGTQVDEEDARAAIDYIKPDHVLNINIKESSDAVLNAMHDASHLFSSTAQQDFILGNIKARQRMVVQYALASSHQGLVIGTDHASEAIMGFFTKFGDGACDLAPLTGLTKGRVRELGRYIGIPSALVDKKPTADLESLAPQRLDEEVYGITYAQIDAFLEGKPVADSVFEKIIAAYFQSEHKRNQPITPYSL</sequence>
<dbReference type="PANTHER" id="PTHR23090:SF7">
    <property type="entry name" value="NH(3)-DEPENDENT NAD(+) SYNTHETASE"/>
    <property type="match status" value="1"/>
</dbReference>
<evidence type="ECO:0000256" key="3">
    <source>
        <dbReference type="ARBA" id="ARBA00022723"/>
    </source>
</evidence>
<feature type="binding site" evidence="8">
    <location>
        <position position="172"/>
    </location>
    <ligand>
        <name>Mg(2+)</name>
        <dbReference type="ChEBI" id="CHEBI:18420"/>
    </ligand>
</feature>
<dbReference type="GO" id="GO:0008795">
    <property type="term" value="F:NAD+ synthase activity"/>
    <property type="evidence" value="ECO:0007669"/>
    <property type="project" value="UniProtKB-EC"/>
</dbReference>
<dbReference type="RefSeq" id="WP_400188963.1">
    <property type="nucleotide sequence ID" value="NZ_JBGORX010000015.1"/>
</dbReference>
<evidence type="ECO:0000256" key="9">
    <source>
        <dbReference type="RuleBase" id="RU003811"/>
    </source>
</evidence>
<evidence type="ECO:0000256" key="8">
    <source>
        <dbReference type="HAMAP-Rule" id="MF_00193"/>
    </source>
</evidence>
<evidence type="ECO:0000256" key="7">
    <source>
        <dbReference type="ARBA" id="ARBA00023027"/>
    </source>
</evidence>
<dbReference type="HAMAP" id="MF_00193">
    <property type="entry name" value="NadE_ammonia_dep"/>
    <property type="match status" value="1"/>
</dbReference>
<evidence type="ECO:0000256" key="4">
    <source>
        <dbReference type="ARBA" id="ARBA00022741"/>
    </source>
</evidence>
<dbReference type="NCBIfam" id="TIGR00552">
    <property type="entry name" value="nadE"/>
    <property type="match status" value="1"/>
</dbReference>
<evidence type="ECO:0000256" key="2">
    <source>
        <dbReference type="ARBA" id="ARBA00022598"/>
    </source>
</evidence>
<feature type="binding site" evidence="8">
    <location>
        <position position="167"/>
    </location>
    <ligand>
        <name>ATP</name>
        <dbReference type="ChEBI" id="CHEBI:30616"/>
    </ligand>
</feature>
<comment type="subunit">
    <text evidence="8">Homodimer.</text>
</comment>
<reference evidence="12 13" key="1">
    <citation type="submission" date="2024-08" db="EMBL/GenBank/DDBJ databases">
        <title>Draft Genome Sequence of Legionella lytica strain DSB2004, Isolated From a Fire Sprinkler System.</title>
        <authorList>
            <person name="Everhart A.D."/>
            <person name="Kidane D.T."/>
            <person name="Farone A.L."/>
            <person name="Farone M.B."/>
        </authorList>
    </citation>
    <scope>NUCLEOTIDE SEQUENCE [LARGE SCALE GENOMIC DNA]</scope>
    <source>
        <strain evidence="12 13">DSB2004</strain>
    </source>
</reference>
<protein>
    <recommendedName>
        <fullName evidence="8 10">NH(3)-dependent NAD(+) synthetase</fullName>
        <ecNumber evidence="8 10">6.3.1.5</ecNumber>
    </recommendedName>
</protein>
<evidence type="ECO:0000259" key="11">
    <source>
        <dbReference type="Pfam" id="PF02540"/>
    </source>
</evidence>
<dbReference type="PANTHER" id="PTHR23090">
    <property type="entry name" value="NH 3 /GLUTAMINE-DEPENDENT NAD + SYNTHETASE"/>
    <property type="match status" value="1"/>
</dbReference>
<dbReference type="EC" id="6.3.1.5" evidence="8 10"/>
<evidence type="ECO:0000313" key="13">
    <source>
        <dbReference type="Proteomes" id="UP001615550"/>
    </source>
</evidence>
<keyword evidence="3 8" id="KW-0479">Metal-binding</keyword>
<keyword evidence="13" id="KW-1185">Reference proteome</keyword>
<dbReference type="Gene3D" id="3.40.50.620">
    <property type="entry name" value="HUPs"/>
    <property type="match status" value="1"/>
</dbReference>